<organism evidence="3 4">
    <name type="scientific">Methylobacterium goesingense</name>
    <dbReference type="NCBI Taxonomy" id="243690"/>
    <lineage>
        <taxon>Bacteria</taxon>
        <taxon>Pseudomonadati</taxon>
        <taxon>Pseudomonadota</taxon>
        <taxon>Alphaproteobacteria</taxon>
        <taxon>Hyphomicrobiales</taxon>
        <taxon>Methylobacteriaceae</taxon>
        <taxon>Methylobacterium</taxon>
    </lineage>
</organism>
<accession>A0ABV2LDK3</accession>
<evidence type="ECO:0000256" key="1">
    <source>
        <dbReference type="SAM" id="Coils"/>
    </source>
</evidence>
<evidence type="ECO:0000256" key="2">
    <source>
        <dbReference type="SAM" id="Phobius"/>
    </source>
</evidence>
<dbReference type="Proteomes" id="UP001549145">
    <property type="component" value="Unassembled WGS sequence"/>
</dbReference>
<dbReference type="PANTHER" id="PTHR32309">
    <property type="entry name" value="TYROSINE-PROTEIN KINASE"/>
    <property type="match status" value="1"/>
</dbReference>
<dbReference type="InterPro" id="IPR050445">
    <property type="entry name" value="Bact_polysacc_biosynth/exp"/>
</dbReference>
<evidence type="ECO:0000313" key="3">
    <source>
        <dbReference type="EMBL" id="MET3694910.1"/>
    </source>
</evidence>
<keyword evidence="1" id="KW-0175">Coiled coil</keyword>
<keyword evidence="2" id="KW-0812">Transmembrane</keyword>
<dbReference type="PANTHER" id="PTHR32309:SF13">
    <property type="entry name" value="FERRIC ENTEROBACTIN TRANSPORT PROTEIN FEPE"/>
    <property type="match status" value="1"/>
</dbReference>
<sequence>MSVEIRNPQGQPLTTADRSNAVAESLRQMARVSRFADRKKGIRSYQSHVKTDPLIPALFVLCFLIPTLLAVVYFGFIVSDRYVVESRFALRPALGSVDKAAPDQVGTNSGSTSHQMVAQDSLITTNYIMSRPMVEAIEKVLPLREMFSRPDIDFFSRFNADKPIEKLVKFWHNRVHTAIESGSGIITLTVNTFDPQESLELSQAILAESERMVNAISMRARADAVVESERELKRAEERMAKIRVAVAALRNKDGVLDAQKTNESNLKVIAELRTARINLAVQLIQGQRDLSPETRRIQDMKAQLKDLDDNITRIERQSASEDPEQRRILADSLTRFEAFDADRADAEKYFSKVLTANERARIMAERQIEFFTQIVQPVKPESSQQPRRLLLIALIAGGAAVVFTATVVARKYLA</sequence>
<dbReference type="EMBL" id="JBEPMM010000019">
    <property type="protein sequence ID" value="MET3694910.1"/>
    <property type="molecule type" value="Genomic_DNA"/>
</dbReference>
<protein>
    <submittedName>
        <fullName evidence="3">Capsular polysaccharide transport system permease protein</fullName>
    </submittedName>
</protein>
<comment type="caution">
    <text evidence="3">The sequence shown here is derived from an EMBL/GenBank/DDBJ whole genome shotgun (WGS) entry which is preliminary data.</text>
</comment>
<proteinExistence type="predicted"/>
<keyword evidence="2" id="KW-1133">Transmembrane helix</keyword>
<feature type="coiled-coil region" evidence="1">
    <location>
        <begin position="218"/>
        <end position="252"/>
    </location>
</feature>
<dbReference type="RefSeq" id="WP_238275698.1">
    <property type="nucleotide sequence ID" value="NZ_BPQL01000009.1"/>
</dbReference>
<keyword evidence="4" id="KW-1185">Reference proteome</keyword>
<gene>
    <name evidence="3" type="ORF">ABID43_004473</name>
</gene>
<keyword evidence="2" id="KW-0472">Membrane</keyword>
<reference evidence="3 4" key="1">
    <citation type="submission" date="2024-06" db="EMBL/GenBank/DDBJ databases">
        <title>Genomic Encyclopedia of Type Strains, Phase IV (KMG-IV): sequencing the most valuable type-strain genomes for metagenomic binning, comparative biology and taxonomic classification.</title>
        <authorList>
            <person name="Goeker M."/>
        </authorList>
    </citation>
    <scope>NUCLEOTIDE SEQUENCE [LARGE SCALE GENOMIC DNA]</scope>
    <source>
        <strain evidence="3 4">DSM 21331</strain>
    </source>
</reference>
<name>A0ABV2LDK3_9HYPH</name>
<feature type="transmembrane region" description="Helical" evidence="2">
    <location>
        <begin position="389"/>
        <end position="409"/>
    </location>
</feature>
<evidence type="ECO:0000313" key="4">
    <source>
        <dbReference type="Proteomes" id="UP001549145"/>
    </source>
</evidence>
<feature type="transmembrane region" description="Helical" evidence="2">
    <location>
        <begin position="54"/>
        <end position="78"/>
    </location>
</feature>